<evidence type="ECO:0000256" key="3">
    <source>
        <dbReference type="PROSITE-ProRule" id="PRU00221"/>
    </source>
</evidence>
<evidence type="ECO:0000256" key="4">
    <source>
        <dbReference type="SAM" id="MobiDB-lite"/>
    </source>
</evidence>
<keyword evidence="2" id="KW-0677">Repeat</keyword>
<keyword evidence="1 3" id="KW-0853">WD repeat</keyword>
<organism evidence="6 7">
    <name type="scientific">Sphagnurus paluster</name>
    <dbReference type="NCBI Taxonomy" id="117069"/>
    <lineage>
        <taxon>Eukaryota</taxon>
        <taxon>Fungi</taxon>
        <taxon>Dikarya</taxon>
        <taxon>Basidiomycota</taxon>
        <taxon>Agaricomycotina</taxon>
        <taxon>Agaricomycetes</taxon>
        <taxon>Agaricomycetidae</taxon>
        <taxon>Agaricales</taxon>
        <taxon>Tricholomatineae</taxon>
        <taxon>Lyophyllaceae</taxon>
        <taxon>Sphagnurus</taxon>
    </lineage>
</organism>
<evidence type="ECO:0000259" key="5">
    <source>
        <dbReference type="Pfam" id="PF24883"/>
    </source>
</evidence>
<dbReference type="PROSITE" id="PS00678">
    <property type="entry name" value="WD_REPEATS_1"/>
    <property type="match status" value="2"/>
</dbReference>
<dbReference type="EMBL" id="JABCKI010005736">
    <property type="protein sequence ID" value="KAG5638977.1"/>
    <property type="molecule type" value="Genomic_DNA"/>
</dbReference>
<comment type="caution">
    <text evidence="6">The sequence shown here is derived from an EMBL/GenBank/DDBJ whole genome shotgun (WGS) entry which is preliminary data.</text>
</comment>
<dbReference type="InterPro" id="IPR036322">
    <property type="entry name" value="WD40_repeat_dom_sf"/>
</dbReference>
<dbReference type="SMART" id="SM00320">
    <property type="entry name" value="WD40"/>
    <property type="match status" value="4"/>
</dbReference>
<dbReference type="InterPro" id="IPR019775">
    <property type="entry name" value="WD40_repeat_CS"/>
</dbReference>
<protein>
    <recommendedName>
        <fullName evidence="5">Nephrocystin 3-like N-terminal domain-containing protein</fullName>
    </recommendedName>
</protein>
<dbReference type="InterPro" id="IPR027417">
    <property type="entry name" value="P-loop_NTPase"/>
</dbReference>
<dbReference type="Gene3D" id="3.40.50.300">
    <property type="entry name" value="P-loop containing nucleotide triphosphate hydrolases"/>
    <property type="match status" value="1"/>
</dbReference>
<feature type="repeat" description="WD" evidence="3">
    <location>
        <begin position="650"/>
        <end position="691"/>
    </location>
</feature>
<dbReference type="Pfam" id="PF24883">
    <property type="entry name" value="NPHP3_N"/>
    <property type="match status" value="1"/>
</dbReference>
<dbReference type="InterPro" id="IPR015943">
    <property type="entry name" value="WD40/YVTN_repeat-like_dom_sf"/>
</dbReference>
<gene>
    <name evidence="6" type="ORF">H0H81_008197</name>
</gene>
<feature type="region of interest" description="Disordered" evidence="4">
    <location>
        <begin position="975"/>
        <end position="997"/>
    </location>
</feature>
<dbReference type="AlphaFoldDB" id="A0A9P7G1C8"/>
<name>A0A9P7G1C8_9AGAR</name>
<dbReference type="Gene3D" id="2.130.10.10">
    <property type="entry name" value="YVTN repeat-like/Quinoprotein amine dehydrogenase"/>
    <property type="match status" value="1"/>
</dbReference>
<keyword evidence="7" id="KW-1185">Reference proteome</keyword>
<feature type="repeat" description="WD" evidence="3">
    <location>
        <begin position="699"/>
        <end position="733"/>
    </location>
</feature>
<reference evidence="6" key="1">
    <citation type="submission" date="2021-02" db="EMBL/GenBank/DDBJ databases">
        <authorList>
            <person name="Nieuwenhuis M."/>
            <person name="Van De Peppel L.J.J."/>
        </authorList>
    </citation>
    <scope>NUCLEOTIDE SEQUENCE</scope>
    <source>
        <strain evidence="6">D49</strain>
    </source>
</reference>
<evidence type="ECO:0000256" key="2">
    <source>
        <dbReference type="ARBA" id="ARBA00022737"/>
    </source>
</evidence>
<evidence type="ECO:0000313" key="6">
    <source>
        <dbReference type="EMBL" id="KAG5638977.1"/>
    </source>
</evidence>
<dbReference type="SUPFAM" id="SSF50978">
    <property type="entry name" value="WD40 repeat-like"/>
    <property type="match status" value="1"/>
</dbReference>
<dbReference type="OrthoDB" id="163438at2759"/>
<dbReference type="PANTHER" id="PTHR10039">
    <property type="entry name" value="AMELOGENIN"/>
    <property type="match status" value="1"/>
</dbReference>
<dbReference type="Pfam" id="PF00400">
    <property type="entry name" value="WD40"/>
    <property type="match status" value="3"/>
</dbReference>
<accession>A0A9P7G1C8</accession>
<proteinExistence type="predicted"/>
<dbReference type="SUPFAM" id="SSF52540">
    <property type="entry name" value="P-loop containing nucleoside triphosphate hydrolases"/>
    <property type="match status" value="1"/>
</dbReference>
<evidence type="ECO:0000313" key="7">
    <source>
        <dbReference type="Proteomes" id="UP000717328"/>
    </source>
</evidence>
<dbReference type="Proteomes" id="UP000717328">
    <property type="component" value="Unassembled WGS sequence"/>
</dbReference>
<sequence length="1099" mass="121056">MYTDIAPVDPHQMNLLLAPFLCRHIHTSTSTDPPWKTWELDEQFMKNLSDWNKNNPEKTPHKVLQSICAGLESEKELLTLIPSSPFPAQSLVTGLAYLFKLGVRITLAKNDVKDFAEVINEIINKLNDAKTVQDRKDFLEQNLNPSTVADPTYVKQGKLPCDDGTRVEVLKEIQSWVNERTPESLNFLWLSGDPGCGKFAITASLAKKNVEETTDPNSYFPSIARQLANHSPEVAQKIHDTLKGQQSLVDRVSSVQATKLFIDSIVLASELTPGRPVVVIIDGLDETKREHLQDTATIFSTLFTELKGHNNVKVFISSRTDDEIRNPFAIALRNHHVKHIHLDTSDSRDDVSKYIRQHLTRIANKHKDELGGGGGGEWPGGERRVLLGERASGLFIWAVTAIKFIEGEMERNLGEQLDSLFDMLTAEKLQGINELYALIIKHTLPQSASAWEFERFRRLVGAIVHLQEPIPIDDLVQLLHLRQTPNTPPVNIQHFIKRLRTVLVSGTDEIDGKTVPRLHKSFAEFIVSGHMDEGFRVVPEHAHLELAIRCLHQLRIGPATAKDPRTVEIVGSTNPPTTTDIIDMSQGGAVLLQDSPDQLAKVDLANFASLLRHTTKVTPFELGFSSTDSTIHATLNDEAQDWCVQDGWEVLKDRQVLTCLTFSSDGKKIATCSDDGIILLWDAHANKRTLTVGMFESVLLTVAFSPDGKRLAAGSKNHILSLWEIGADSSTAPRKFLGHKGPVNCVAFSPHNEGKPDKYGERIASGSADGNCHIWEISTSSSLAVINIGSTLVRIWFTDLQHPSCLTSDGQVLLLDGQRANPLRTLGTTTGMSIDADVATSSAATLQAAQDPIFVTGTKYGNVLLETKTRRQIIKSPFQRSPILALEIKSTGEEVFYASKNHIGVGDVEGLKDIYGPVKITQEPRARVGLSVSRQAETPDLHVVVGAFSPDVQHFACGDQTGIVRVFKLDRSDEGTEGVGSSNAQKHPKISLVEEPSVKSTHATIKNPWILEGEASRNSSDSLLDVEGAGWEYDSTVGRNGCLEGARWYKSKAQDGGDKPFVLWALVGDAIIKASSHDNTGSQFEMWFNPEPTPHMASS</sequence>
<dbReference type="PROSITE" id="PS50082">
    <property type="entry name" value="WD_REPEATS_2"/>
    <property type="match status" value="3"/>
</dbReference>
<evidence type="ECO:0000256" key="1">
    <source>
        <dbReference type="ARBA" id="ARBA00022574"/>
    </source>
</evidence>
<feature type="domain" description="Nephrocystin 3-like N-terminal" evidence="5">
    <location>
        <begin position="171"/>
        <end position="319"/>
    </location>
</feature>
<reference evidence="6" key="2">
    <citation type="submission" date="2021-10" db="EMBL/GenBank/DDBJ databases">
        <title>Phylogenomics reveals ancestral predisposition of the termite-cultivated fungus Termitomyces towards a domesticated lifestyle.</title>
        <authorList>
            <person name="Auxier B."/>
            <person name="Grum-Grzhimaylo A."/>
            <person name="Cardenas M.E."/>
            <person name="Lodge J.D."/>
            <person name="Laessoe T."/>
            <person name="Pedersen O."/>
            <person name="Smith M.E."/>
            <person name="Kuyper T.W."/>
            <person name="Franco-Molano E.A."/>
            <person name="Baroni T.J."/>
            <person name="Aanen D.K."/>
        </authorList>
    </citation>
    <scope>NUCLEOTIDE SEQUENCE</scope>
    <source>
        <strain evidence="6">D49</strain>
    </source>
</reference>
<dbReference type="PROSITE" id="PS50294">
    <property type="entry name" value="WD_REPEATS_REGION"/>
    <property type="match status" value="1"/>
</dbReference>
<dbReference type="InterPro" id="IPR056884">
    <property type="entry name" value="NPHP3-like_N"/>
</dbReference>
<dbReference type="InterPro" id="IPR001680">
    <property type="entry name" value="WD40_rpt"/>
</dbReference>
<dbReference type="PANTHER" id="PTHR10039:SF14">
    <property type="entry name" value="NACHT DOMAIN-CONTAINING PROTEIN"/>
    <property type="match status" value="1"/>
</dbReference>
<feature type="repeat" description="WD" evidence="3">
    <location>
        <begin position="736"/>
        <end position="785"/>
    </location>
</feature>